<organism evidence="2 3">
    <name type="scientific">Uncinula necator</name>
    <name type="common">Grape powdery mildew</name>
    <dbReference type="NCBI Taxonomy" id="52586"/>
    <lineage>
        <taxon>Eukaryota</taxon>
        <taxon>Fungi</taxon>
        <taxon>Dikarya</taxon>
        <taxon>Ascomycota</taxon>
        <taxon>Pezizomycotina</taxon>
        <taxon>Leotiomycetes</taxon>
        <taxon>Erysiphales</taxon>
        <taxon>Erysiphaceae</taxon>
        <taxon>Erysiphe</taxon>
    </lineage>
</organism>
<sequence length="152" mass="17847">MWLQTRVLAFGFFISMVLGDPTEQTISYPEVRMNVQCGDRYYSSVALAKTAAPACSRYEKQRNCRNQKSCSFGFLRPTKVSMYKGPYFPQYSQNEENDDRLLLWPLPRKRWLEKDIHFAVIQYDVRSKKCSVVGAIKDTDVRNHIECEKTEW</sequence>
<evidence type="ECO:0000256" key="1">
    <source>
        <dbReference type="SAM" id="SignalP"/>
    </source>
</evidence>
<dbReference type="Proteomes" id="UP000030854">
    <property type="component" value="Unassembled WGS sequence"/>
</dbReference>
<evidence type="ECO:0008006" key="4">
    <source>
        <dbReference type="Google" id="ProtNLM"/>
    </source>
</evidence>
<proteinExistence type="predicted"/>
<dbReference type="EMBL" id="JNVN01001301">
    <property type="protein sequence ID" value="KHJ33662.1"/>
    <property type="molecule type" value="Genomic_DNA"/>
</dbReference>
<evidence type="ECO:0000313" key="3">
    <source>
        <dbReference type="Proteomes" id="UP000030854"/>
    </source>
</evidence>
<feature type="signal peptide" evidence="1">
    <location>
        <begin position="1"/>
        <end position="19"/>
    </location>
</feature>
<reference evidence="2 3" key="1">
    <citation type="journal article" date="2014" name="BMC Genomics">
        <title>Adaptive genomic structural variation in the grape powdery mildew pathogen, Erysiphe necator.</title>
        <authorList>
            <person name="Jones L."/>
            <person name="Riaz S."/>
            <person name="Morales-Cruz A."/>
            <person name="Amrine K.C."/>
            <person name="McGuire B."/>
            <person name="Gubler W.D."/>
            <person name="Walker M.A."/>
            <person name="Cantu D."/>
        </authorList>
    </citation>
    <scope>NUCLEOTIDE SEQUENCE [LARGE SCALE GENOMIC DNA]</scope>
    <source>
        <strain evidence="3">c</strain>
    </source>
</reference>
<gene>
    <name evidence="2" type="ORF">EV44_g0383</name>
</gene>
<keyword evidence="1" id="KW-0732">Signal</keyword>
<feature type="chain" id="PRO_5002059355" description="Secreted effector protein" evidence="1">
    <location>
        <begin position="20"/>
        <end position="152"/>
    </location>
</feature>
<dbReference type="HOGENOM" id="CLU_1723674_0_0_1"/>
<evidence type="ECO:0000313" key="2">
    <source>
        <dbReference type="EMBL" id="KHJ33662.1"/>
    </source>
</evidence>
<keyword evidence="3" id="KW-1185">Reference proteome</keyword>
<accession>A0A0B1P4N8</accession>
<dbReference type="AlphaFoldDB" id="A0A0B1P4N8"/>
<comment type="caution">
    <text evidence="2">The sequence shown here is derived from an EMBL/GenBank/DDBJ whole genome shotgun (WGS) entry which is preliminary data.</text>
</comment>
<protein>
    <recommendedName>
        <fullName evidence="4">Secreted effector protein</fullName>
    </recommendedName>
</protein>
<name>A0A0B1P4N8_UNCNE</name>